<feature type="transmembrane region" description="Helical" evidence="1">
    <location>
        <begin position="78"/>
        <end position="96"/>
    </location>
</feature>
<dbReference type="EMBL" id="PVXL01000026">
    <property type="protein sequence ID" value="PRR75373.1"/>
    <property type="molecule type" value="Genomic_DNA"/>
</dbReference>
<keyword evidence="4" id="KW-1185">Reference proteome</keyword>
<evidence type="ECO:0000313" key="4">
    <source>
        <dbReference type="Proteomes" id="UP000239430"/>
    </source>
</evidence>
<accession>A0A9X7P759</accession>
<gene>
    <name evidence="3" type="ORF">MOST_09290</name>
</gene>
<protein>
    <submittedName>
        <fullName evidence="3">Transposase DDE domain protein</fullName>
    </submittedName>
</protein>
<keyword evidence="1" id="KW-1133">Transmembrane helix</keyword>
<dbReference type="AlphaFoldDB" id="A0A9X7P759"/>
<dbReference type="Pfam" id="PF13751">
    <property type="entry name" value="DDE_Tnp_1_6"/>
    <property type="match status" value="1"/>
</dbReference>
<keyword evidence="1" id="KW-0472">Membrane</keyword>
<name>A0A9X7P759_9FIRM</name>
<dbReference type="Proteomes" id="UP000239430">
    <property type="component" value="Unassembled WGS sequence"/>
</dbReference>
<feature type="domain" description="Transposase DDE" evidence="2">
    <location>
        <begin position="12"/>
        <end position="76"/>
    </location>
</feature>
<reference evidence="3 4" key="1">
    <citation type="submission" date="2018-03" db="EMBL/GenBank/DDBJ databases">
        <title>Genome sequence of Moorella stamsii DSM 26217.</title>
        <authorList>
            <person name="Poehlein A."/>
            <person name="Daniel R."/>
        </authorList>
    </citation>
    <scope>NUCLEOTIDE SEQUENCE [LARGE SCALE GENOMIC DNA]</scope>
    <source>
        <strain evidence="4">DSM 26217</strain>
    </source>
</reference>
<dbReference type="RefSeq" id="WP_054936517.1">
    <property type="nucleotide sequence ID" value="NZ_PVXL01000026.1"/>
</dbReference>
<comment type="caution">
    <text evidence="3">The sequence shown here is derived from an EMBL/GenBank/DDBJ whole genome shotgun (WGS) entry which is preliminary data.</text>
</comment>
<proteinExistence type="predicted"/>
<organism evidence="3 4">
    <name type="scientific">Neomoorella stamsii</name>
    <dbReference type="NCBI Taxonomy" id="1266720"/>
    <lineage>
        <taxon>Bacteria</taxon>
        <taxon>Bacillati</taxon>
        <taxon>Bacillota</taxon>
        <taxon>Clostridia</taxon>
        <taxon>Neomoorellales</taxon>
        <taxon>Neomoorellaceae</taxon>
        <taxon>Neomoorella</taxon>
    </lineage>
</organism>
<evidence type="ECO:0000259" key="2">
    <source>
        <dbReference type="Pfam" id="PF13751"/>
    </source>
</evidence>
<evidence type="ECO:0000313" key="3">
    <source>
        <dbReference type="EMBL" id="PRR75373.1"/>
    </source>
</evidence>
<keyword evidence="1" id="KW-0812">Transmembrane</keyword>
<sequence length="99" mass="11735">MYSKRKERIRIARARNLARTLKQSSEYRRTYRYRIRIEHTFAEAKEHHGLGRARSYALAAVDEQVKMTAVAQNIKRQLLFYTVFLPTVNCSLLGFSQHF</sequence>
<evidence type="ECO:0000256" key="1">
    <source>
        <dbReference type="SAM" id="Phobius"/>
    </source>
</evidence>
<dbReference type="InterPro" id="IPR025668">
    <property type="entry name" value="Tnp_DDE_dom"/>
</dbReference>